<protein>
    <submittedName>
        <fullName evidence="2">Uncharacterized protein</fullName>
    </submittedName>
</protein>
<evidence type="ECO:0000313" key="3">
    <source>
        <dbReference type="Proteomes" id="UP000000763"/>
    </source>
</evidence>
<evidence type="ECO:0000313" key="2">
    <source>
        <dbReference type="EMBL" id="BAD35247.1"/>
    </source>
</evidence>
<organism evidence="2 3">
    <name type="scientific">Oryza sativa subsp. japonica</name>
    <name type="common">Rice</name>
    <dbReference type="NCBI Taxonomy" id="39947"/>
    <lineage>
        <taxon>Eukaryota</taxon>
        <taxon>Viridiplantae</taxon>
        <taxon>Streptophyta</taxon>
        <taxon>Embryophyta</taxon>
        <taxon>Tracheophyta</taxon>
        <taxon>Spermatophyta</taxon>
        <taxon>Magnoliopsida</taxon>
        <taxon>Liliopsida</taxon>
        <taxon>Poales</taxon>
        <taxon>Poaceae</taxon>
        <taxon>BOP clade</taxon>
        <taxon>Oryzoideae</taxon>
        <taxon>Oryzeae</taxon>
        <taxon>Oryzinae</taxon>
        <taxon>Oryza</taxon>
        <taxon>Oryza sativa</taxon>
    </lineage>
</organism>
<feature type="region of interest" description="Disordered" evidence="1">
    <location>
        <begin position="23"/>
        <end position="59"/>
    </location>
</feature>
<evidence type="ECO:0000256" key="1">
    <source>
        <dbReference type="SAM" id="MobiDB-lite"/>
    </source>
</evidence>
<gene>
    <name evidence="2" type="primary">P0618D11.22</name>
</gene>
<reference evidence="3" key="2">
    <citation type="journal article" date="2008" name="Nucleic Acids Res.">
        <title>The rice annotation project database (RAP-DB): 2008 update.</title>
        <authorList>
            <consortium name="The rice annotation project (RAP)"/>
        </authorList>
    </citation>
    <scope>GENOME REANNOTATION</scope>
    <source>
        <strain evidence="3">cv. Nipponbare</strain>
    </source>
</reference>
<reference evidence="3" key="1">
    <citation type="journal article" date="2005" name="Nature">
        <title>The map-based sequence of the rice genome.</title>
        <authorList>
            <consortium name="International rice genome sequencing project (IRGSP)"/>
            <person name="Matsumoto T."/>
            <person name="Wu J."/>
            <person name="Kanamori H."/>
            <person name="Katayose Y."/>
            <person name="Fujisawa M."/>
            <person name="Namiki N."/>
            <person name="Mizuno H."/>
            <person name="Yamamoto K."/>
            <person name="Antonio B.A."/>
            <person name="Baba T."/>
            <person name="Sakata K."/>
            <person name="Nagamura Y."/>
            <person name="Aoki H."/>
            <person name="Arikawa K."/>
            <person name="Arita K."/>
            <person name="Bito T."/>
            <person name="Chiden Y."/>
            <person name="Fujitsuka N."/>
            <person name="Fukunaka R."/>
            <person name="Hamada M."/>
            <person name="Harada C."/>
            <person name="Hayashi A."/>
            <person name="Hijishita S."/>
            <person name="Honda M."/>
            <person name="Hosokawa S."/>
            <person name="Ichikawa Y."/>
            <person name="Idonuma A."/>
            <person name="Iijima M."/>
            <person name="Ikeda M."/>
            <person name="Ikeno M."/>
            <person name="Ito K."/>
            <person name="Ito S."/>
            <person name="Ito T."/>
            <person name="Ito Y."/>
            <person name="Ito Y."/>
            <person name="Iwabuchi A."/>
            <person name="Kamiya K."/>
            <person name="Karasawa W."/>
            <person name="Kurita K."/>
            <person name="Katagiri S."/>
            <person name="Kikuta A."/>
            <person name="Kobayashi H."/>
            <person name="Kobayashi N."/>
            <person name="Machita K."/>
            <person name="Maehara T."/>
            <person name="Masukawa M."/>
            <person name="Mizubayashi T."/>
            <person name="Mukai Y."/>
            <person name="Nagasaki H."/>
            <person name="Nagata Y."/>
            <person name="Naito S."/>
            <person name="Nakashima M."/>
            <person name="Nakama Y."/>
            <person name="Nakamichi Y."/>
            <person name="Nakamura M."/>
            <person name="Meguro A."/>
            <person name="Negishi M."/>
            <person name="Ohta I."/>
            <person name="Ohta T."/>
            <person name="Okamoto M."/>
            <person name="Ono N."/>
            <person name="Saji S."/>
            <person name="Sakaguchi M."/>
            <person name="Sakai K."/>
            <person name="Shibata M."/>
            <person name="Shimokawa T."/>
            <person name="Song J."/>
            <person name="Takazaki Y."/>
            <person name="Terasawa K."/>
            <person name="Tsugane M."/>
            <person name="Tsuji K."/>
            <person name="Ueda S."/>
            <person name="Waki K."/>
            <person name="Yamagata H."/>
            <person name="Yamamoto M."/>
            <person name="Yamamoto S."/>
            <person name="Yamane H."/>
            <person name="Yoshiki S."/>
            <person name="Yoshihara R."/>
            <person name="Yukawa K."/>
            <person name="Zhong H."/>
            <person name="Yano M."/>
            <person name="Yuan Q."/>
            <person name="Ouyang S."/>
            <person name="Liu J."/>
            <person name="Jones K.M."/>
            <person name="Gansberger K."/>
            <person name="Moffat K."/>
            <person name="Hill J."/>
            <person name="Bera J."/>
            <person name="Fadrosh D."/>
            <person name="Jin S."/>
            <person name="Johri S."/>
            <person name="Kim M."/>
            <person name="Overton L."/>
            <person name="Reardon M."/>
            <person name="Tsitrin T."/>
            <person name="Vuong H."/>
            <person name="Weaver B."/>
            <person name="Ciecko A."/>
            <person name="Tallon L."/>
            <person name="Jackson J."/>
            <person name="Pai G."/>
            <person name="Aken S.V."/>
            <person name="Utterback T."/>
            <person name="Reidmuller S."/>
            <person name="Feldblyum T."/>
            <person name="Hsiao J."/>
            <person name="Zismann V."/>
            <person name="Iobst S."/>
            <person name="de Vazeille A.R."/>
            <person name="Buell C.R."/>
            <person name="Ying K."/>
            <person name="Li Y."/>
            <person name="Lu T."/>
            <person name="Huang Y."/>
            <person name="Zhao Q."/>
            <person name="Feng Q."/>
            <person name="Zhang L."/>
            <person name="Zhu J."/>
            <person name="Weng Q."/>
            <person name="Mu J."/>
            <person name="Lu Y."/>
            <person name="Fan D."/>
            <person name="Liu Y."/>
            <person name="Guan J."/>
            <person name="Zhang Y."/>
            <person name="Yu S."/>
            <person name="Liu X."/>
            <person name="Zhang Y."/>
            <person name="Hong G."/>
            <person name="Han B."/>
            <person name="Choisne N."/>
            <person name="Demange N."/>
            <person name="Orjeda G."/>
            <person name="Samain S."/>
            <person name="Cattolico L."/>
            <person name="Pelletier E."/>
            <person name="Couloux A."/>
            <person name="Segurens B."/>
            <person name="Wincker P."/>
            <person name="D'Hont A."/>
            <person name="Scarpelli C."/>
            <person name="Weissenbach J."/>
            <person name="Salanoubat M."/>
            <person name="Quetier F."/>
            <person name="Yu Y."/>
            <person name="Kim H.R."/>
            <person name="Rambo T."/>
            <person name="Currie J."/>
            <person name="Collura K."/>
            <person name="Luo M."/>
            <person name="Yang T."/>
            <person name="Ammiraju J.S.S."/>
            <person name="Engler F."/>
            <person name="Soderlund C."/>
            <person name="Wing R.A."/>
            <person name="Palmer L.E."/>
            <person name="de la Bastide M."/>
            <person name="Spiegel L."/>
            <person name="Nascimento L."/>
            <person name="Zutavern T."/>
            <person name="O'Shaughnessy A."/>
            <person name="Dike S."/>
            <person name="Dedhia N."/>
            <person name="Preston R."/>
            <person name="Balija V."/>
            <person name="McCombie W.R."/>
            <person name="Chow T."/>
            <person name="Chen H."/>
            <person name="Chung M."/>
            <person name="Chen C."/>
            <person name="Shaw J."/>
            <person name="Wu H."/>
            <person name="Hsiao K."/>
            <person name="Chao Y."/>
            <person name="Chu M."/>
            <person name="Cheng C."/>
            <person name="Hour A."/>
            <person name="Lee P."/>
            <person name="Lin S."/>
            <person name="Lin Y."/>
            <person name="Liou J."/>
            <person name="Liu S."/>
            <person name="Hsing Y."/>
            <person name="Raghuvanshi S."/>
            <person name="Mohanty A."/>
            <person name="Bharti A.K."/>
            <person name="Gaur A."/>
            <person name="Gupta V."/>
            <person name="Kumar D."/>
            <person name="Ravi V."/>
            <person name="Vij S."/>
            <person name="Kapur A."/>
            <person name="Khurana P."/>
            <person name="Khurana P."/>
            <person name="Khurana J.P."/>
            <person name="Tyagi A.K."/>
            <person name="Gaikwad K."/>
            <person name="Singh A."/>
            <person name="Dalal V."/>
            <person name="Srivastava S."/>
            <person name="Dixit A."/>
            <person name="Pal A.K."/>
            <person name="Ghazi I.A."/>
            <person name="Yadav M."/>
            <person name="Pandit A."/>
            <person name="Bhargava A."/>
            <person name="Sureshbabu K."/>
            <person name="Batra K."/>
            <person name="Sharma T.R."/>
            <person name="Mohapatra T."/>
            <person name="Singh N.K."/>
            <person name="Messing J."/>
            <person name="Nelson A.B."/>
            <person name="Fuks G."/>
            <person name="Kavchok S."/>
            <person name="Keizer G."/>
            <person name="Linton E."/>
            <person name="Llaca V."/>
            <person name="Song R."/>
            <person name="Tanyolac B."/>
            <person name="Young S."/>
            <person name="Ho-Il K."/>
            <person name="Hahn J.H."/>
            <person name="Sangsakoo G."/>
            <person name="Vanavichit A."/>
            <person name="de Mattos Luiz.A.T."/>
            <person name="Zimmer P.D."/>
            <person name="Malone G."/>
            <person name="Dellagostin O."/>
            <person name="de Oliveira A.C."/>
            <person name="Bevan M."/>
            <person name="Bancroft I."/>
            <person name="Minx P."/>
            <person name="Cordum H."/>
            <person name="Wilson R."/>
            <person name="Cheng Z."/>
            <person name="Jin W."/>
            <person name="Jiang J."/>
            <person name="Leong S.A."/>
            <person name="Iwama H."/>
            <person name="Gojobori T."/>
            <person name="Itoh T."/>
            <person name="Niimura Y."/>
            <person name="Fujii Y."/>
            <person name="Habara T."/>
            <person name="Sakai H."/>
            <person name="Sato Y."/>
            <person name="Wilson G."/>
            <person name="Kumar K."/>
            <person name="McCouch S."/>
            <person name="Juretic N."/>
            <person name="Hoen D."/>
            <person name="Wright S."/>
            <person name="Bruskiewich R."/>
            <person name="Bureau T."/>
            <person name="Miyao A."/>
            <person name="Hirochika H."/>
            <person name="Nishikawa T."/>
            <person name="Kadowaki K."/>
            <person name="Sugiura M."/>
            <person name="Burr B."/>
            <person name="Sasaki T."/>
        </authorList>
    </citation>
    <scope>NUCLEOTIDE SEQUENCE [LARGE SCALE GENOMIC DNA]</scope>
    <source>
        <strain evidence="3">cv. Nipponbare</strain>
    </source>
</reference>
<sequence length="59" mass="6323">MPAWRASRDVLIKLAGEREVGRSNGVLHGDRGRPVAASRVTNVSRRPAALPLPPSPLVD</sequence>
<feature type="compositionally biased region" description="Pro residues" evidence="1">
    <location>
        <begin position="50"/>
        <end position="59"/>
    </location>
</feature>
<accession>Q69Y80</accession>
<name>Q69Y80_ORYSJ</name>
<dbReference type="Proteomes" id="UP000000763">
    <property type="component" value="Chromosome 6"/>
</dbReference>
<dbReference type="EMBL" id="AP003512">
    <property type="protein sequence ID" value="BAD35247.1"/>
    <property type="molecule type" value="Genomic_DNA"/>
</dbReference>
<dbReference type="AlphaFoldDB" id="Q69Y80"/>
<proteinExistence type="predicted"/>